<accession>A0A5C4RZZ4</accession>
<keyword evidence="3" id="KW-1185">Reference proteome</keyword>
<dbReference type="Proteomes" id="UP000309544">
    <property type="component" value="Unassembled WGS sequence"/>
</dbReference>
<evidence type="ECO:0000313" key="3">
    <source>
        <dbReference type="Proteomes" id="UP000309544"/>
    </source>
</evidence>
<organism evidence="2 3">
    <name type="scientific">Prosthecochloris vibrioformis</name>
    <name type="common">Chlorobium vibrioforme</name>
    <dbReference type="NCBI Taxonomy" id="1098"/>
    <lineage>
        <taxon>Bacteria</taxon>
        <taxon>Pseudomonadati</taxon>
        <taxon>Chlorobiota</taxon>
        <taxon>Chlorobiia</taxon>
        <taxon>Chlorobiales</taxon>
        <taxon>Chlorobiaceae</taxon>
        <taxon>Prosthecochloris</taxon>
    </lineage>
</organism>
<dbReference type="RefSeq" id="WP_156767483.1">
    <property type="nucleotide sequence ID" value="NZ_VDCI01000003.1"/>
</dbReference>
<gene>
    <name evidence="2" type="ORF">FGF68_04420</name>
</gene>
<reference evidence="2 3" key="1">
    <citation type="submission" date="2019-05" db="EMBL/GenBank/DDBJ databases">
        <title>Draft Whole-Genome sequence of the green sulfur bacterium Prosthecochloris vibrioformis DSM 260.</title>
        <authorList>
            <person name="Meyer T.E."/>
            <person name="Kyndt J.A."/>
        </authorList>
    </citation>
    <scope>NUCLEOTIDE SEQUENCE [LARGE SCALE GENOMIC DNA]</scope>
    <source>
        <strain evidence="2 3">DSM 260</strain>
    </source>
</reference>
<name>A0A5C4RZZ4_PROVB</name>
<comment type="caution">
    <text evidence="2">The sequence shown here is derived from an EMBL/GenBank/DDBJ whole genome shotgun (WGS) entry which is preliminary data.</text>
</comment>
<feature type="domain" description="Filamentation induced by cAMP protein Fic-like C-terminal" evidence="1">
    <location>
        <begin position="2"/>
        <end position="59"/>
    </location>
</feature>
<evidence type="ECO:0000259" key="1">
    <source>
        <dbReference type="Pfam" id="PF21247"/>
    </source>
</evidence>
<protein>
    <recommendedName>
        <fullName evidence="1">Filamentation induced by cAMP protein Fic-like C-terminal domain-containing protein</fullName>
    </recommendedName>
</protein>
<dbReference type="EMBL" id="VDCI01000003">
    <property type="protein sequence ID" value="TNJ36836.1"/>
    <property type="molecule type" value="Genomic_DNA"/>
</dbReference>
<dbReference type="Pfam" id="PF21247">
    <property type="entry name" value="Fic-like_C"/>
    <property type="match status" value="1"/>
</dbReference>
<evidence type="ECO:0000313" key="2">
    <source>
        <dbReference type="EMBL" id="TNJ36836.1"/>
    </source>
</evidence>
<sequence>MRLLHVMTDSMKRSEIQHHLGLKHEEHFRRAYLLPAMEAALLEMTIPDKPRSRLQQYRPTRKGLQFLKQTEKS</sequence>
<proteinExistence type="predicted"/>
<dbReference type="AlphaFoldDB" id="A0A5C4RZZ4"/>
<dbReference type="InterPro" id="IPR049514">
    <property type="entry name" value="Fic-like_C"/>
</dbReference>